<reference evidence="1" key="1">
    <citation type="submission" date="2023-08" db="EMBL/GenBank/DDBJ databases">
        <authorList>
            <person name="Audoor S."/>
            <person name="Bilcke G."/>
        </authorList>
    </citation>
    <scope>NUCLEOTIDE SEQUENCE</scope>
</reference>
<gene>
    <name evidence="1" type="ORF">CYCCA115_LOCUS18243</name>
</gene>
<dbReference type="Proteomes" id="UP001295423">
    <property type="component" value="Unassembled WGS sequence"/>
</dbReference>
<dbReference type="PANTHER" id="PTHR45661:SF3">
    <property type="entry name" value="IG-LIKE DOMAIN-CONTAINING PROTEIN"/>
    <property type="match status" value="1"/>
</dbReference>
<sequence length="460" mass="51100">MSENDTPSPPPAVPLHLNEVAVFEYSTEGMVVPSNVTHVKITTPNIPSEAFREHKKVTSVEIAQGVVTIATTAFSQCMALKYMKVSPSVLSLGAGAFGCNACLMEVQLPDTVQEIPPSCFAFCISFRSFRVPSQTTVIGQHAFWGCRQMVSIEIPVGVVRIEGRAFLECSDLVNIALPSTVSEVGAGAFDECTELKNYLPEDSMRFIDALKHRFDGLPFHHLCYYQSYQSLSAVTRALHTLIQAACPNDEIPFDCFEMNPLHLLVLSAKPSFELCKVFSSDLDALRCQDITGSCPMVYAMINFAPNIVPIIKHLSRKLYASHYNCLGLERWKVEIESALESLDPSDDVPQRCPKVHNYLKALFKNYTKEGLLSLELGIWKAKLVEVSKTIVEEKNDTGVLPDRPQKRARLLLEHATNESSTTEIDGRVNRVLCRTLCMSDVIIESVLPFISSYLVCIAQK</sequence>
<keyword evidence="2" id="KW-1185">Reference proteome</keyword>
<name>A0AAD2JKT4_9STRA</name>
<dbReference type="InterPro" id="IPR053139">
    <property type="entry name" value="Surface_bspA-like"/>
</dbReference>
<dbReference type="EMBL" id="CAKOGP040002025">
    <property type="protein sequence ID" value="CAJ1959824.1"/>
    <property type="molecule type" value="Genomic_DNA"/>
</dbReference>
<dbReference type="SUPFAM" id="SSF52058">
    <property type="entry name" value="L domain-like"/>
    <property type="match status" value="1"/>
</dbReference>
<dbReference type="AlphaFoldDB" id="A0AAD2JKT4"/>
<dbReference type="InterPro" id="IPR032675">
    <property type="entry name" value="LRR_dom_sf"/>
</dbReference>
<evidence type="ECO:0000313" key="1">
    <source>
        <dbReference type="EMBL" id="CAJ1959824.1"/>
    </source>
</evidence>
<dbReference type="Gene3D" id="3.80.10.10">
    <property type="entry name" value="Ribonuclease Inhibitor"/>
    <property type="match status" value="1"/>
</dbReference>
<dbReference type="Pfam" id="PF13306">
    <property type="entry name" value="LRR_5"/>
    <property type="match status" value="1"/>
</dbReference>
<proteinExistence type="predicted"/>
<dbReference type="InterPro" id="IPR026906">
    <property type="entry name" value="LRR_5"/>
</dbReference>
<comment type="caution">
    <text evidence="1">The sequence shown here is derived from an EMBL/GenBank/DDBJ whole genome shotgun (WGS) entry which is preliminary data.</text>
</comment>
<dbReference type="PANTHER" id="PTHR45661">
    <property type="entry name" value="SURFACE ANTIGEN"/>
    <property type="match status" value="1"/>
</dbReference>
<protein>
    <submittedName>
        <fullName evidence="1">Uncharacterized protein</fullName>
    </submittedName>
</protein>
<organism evidence="1 2">
    <name type="scientific">Cylindrotheca closterium</name>
    <dbReference type="NCBI Taxonomy" id="2856"/>
    <lineage>
        <taxon>Eukaryota</taxon>
        <taxon>Sar</taxon>
        <taxon>Stramenopiles</taxon>
        <taxon>Ochrophyta</taxon>
        <taxon>Bacillariophyta</taxon>
        <taxon>Bacillariophyceae</taxon>
        <taxon>Bacillariophycidae</taxon>
        <taxon>Bacillariales</taxon>
        <taxon>Bacillariaceae</taxon>
        <taxon>Cylindrotheca</taxon>
    </lineage>
</organism>
<evidence type="ECO:0000313" key="2">
    <source>
        <dbReference type="Proteomes" id="UP001295423"/>
    </source>
</evidence>
<accession>A0AAD2JKT4</accession>